<dbReference type="KEGG" id="afj:AFERRID_29070"/>
<dbReference type="SUPFAM" id="SSF53254">
    <property type="entry name" value="Phosphoglycerate mutase-like"/>
    <property type="match status" value="1"/>
</dbReference>
<dbReference type="InterPro" id="IPR029033">
    <property type="entry name" value="His_PPase_superfam"/>
</dbReference>
<sequence>MDLLFLRHAEAEDADNGGSDFERQLTAHGRASAEETADGLALCICNQIALRRSPLVRTREMGAYLAAALLPSLAWR</sequence>
<protein>
    <submittedName>
        <fullName evidence="1">Uncharacterized protein</fullName>
    </submittedName>
</protein>
<keyword evidence="2" id="KW-1185">Reference proteome</keyword>
<dbReference type="InterPro" id="IPR013078">
    <property type="entry name" value="His_Pase_superF_clade-1"/>
</dbReference>
<dbReference type="CDD" id="cd07040">
    <property type="entry name" value="HP"/>
    <property type="match status" value="1"/>
</dbReference>
<organism evidence="1 2">
    <name type="scientific">Acidithiobacillus ferridurans</name>
    <dbReference type="NCBI Taxonomy" id="1232575"/>
    <lineage>
        <taxon>Bacteria</taxon>
        <taxon>Pseudomonadati</taxon>
        <taxon>Pseudomonadota</taxon>
        <taxon>Acidithiobacillia</taxon>
        <taxon>Acidithiobacillales</taxon>
        <taxon>Acidithiobacillaceae</taxon>
        <taxon>Acidithiobacillus</taxon>
    </lineage>
</organism>
<dbReference type="Pfam" id="PF00300">
    <property type="entry name" value="His_Phos_1"/>
    <property type="match status" value="1"/>
</dbReference>
<dbReference type="AlphaFoldDB" id="A0A2Z6IMC8"/>
<proteinExistence type="predicted"/>
<dbReference type="Gene3D" id="3.40.50.1240">
    <property type="entry name" value="Phosphoglycerate mutase-like"/>
    <property type="match status" value="1"/>
</dbReference>
<name>A0A2Z6IMC8_ACIFI</name>
<accession>A0A2Z6IMC8</accession>
<dbReference type="Proteomes" id="UP000280188">
    <property type="component" value="Chromosome"/>
</dbReference>
<dbReference type="RefSeq" id="WP_126605581.1">
    <property type="nucleotide sequence ID" value="NZ_AP018795.1"/>
</dbReference>
<dbReference type="EMBL" id="AP018795">
    <property type="protein sequence ID" value="BBF66689.1"/>
    <property type="molecule type" value="Genomic_DNA"/>
</dbReference>
<evidence type="ECO:0000313" key="2">
    <source>
        <dbReference type="Proteomes" id="UP000280188"/>
    </source>
</evidence>
<evidence type="ECO:0000313" key="1">
    <source>
        <dbReference type="EMBL" id="BBF66689.1"/>
    </source>
</evidence>
<gene>
    <name evidence="1" type="ORF">AFERRID_29070</name>
</gene>
<reference evidence="1 2" key="1">
    <citation type="journal article" date="2018" name="Microbiol. Resour. Announc.">
        <title>Complete Genome Sequence of Acidithiobacillus ferridurans JCM 18981.</title>
        <authorList>
            <person name="Miyauchi T."/>
            <person name="Kouzuma A."/>
            <person name="Abe T."/>
            <person name="Watanabe K."/>
        </authorList>
    </citation>
    <scope>NUCLEOTIDE SEQUENCE [LARGE SCALE GENOMIC DNA]</scope>
    <source>
        <strain evidence="2">ATCC 33020 / DSM 29468 / JCM 18981 / 11Fe</strain>
    </source>
</reference>